<dbReference type="AlphaFoldDB" id="A0A8S0WD31"/>
<proteinExistence type="inferred from homology"/>
<evidence type="ECO:0000259" key="9">
    <source>
        <dbReference type="PROSITE" id="PS51192"/>
    </source>
</evidence>
<dbReference type="OrthoDB" id="10253254at2759"/>
<evidence type="ECO:0000313" key="11">
    <source>
        <dbReference type="EMBL" id="CAA7265450.1"/>
    </source>
</evidence>
<dbReference type="InterPro" id="IPR014001">
    <property type="entry name" value="Helicase_ATP-bd"/>
</dbReference>
<accession>A0A8S0WD31</accession>
<evidence type="ECO:0000256" key="1">
    <source>
        <dbReference type="ARBA" id="ARBA00008792"/>
    </source>
</evidence>
<gene>
    <name evidence="11" type="ORF">AAE3_LOCUS7758</name>
</gene>
<evidence type="ECO:0000256" key="3">
    <source>
        <dbReference type="ARBA" id="ARBA00022741"/>
    </source>
</evidence>
<dbReference type="Pfam" id="PF00271">
    <property type="entry name" value="Helicase_C"/>
    <property type="match status" value="1"/>
</dbReference>
<comment type="caution">
    <text evidence="11">The sequence shown here is derived from an EMBL/GenBank/DDBJ whole genome shotgun (WGS) entry which is preliminary data.</text>
</comment>
<keyword evidence="3" id="KW-0547">Nucleotide-binding</keyword>
<dbReference type="GO" id="GO:0045943">
    <property type="term" value="P:positive regulation of transcription by RNA polymerase I"/>
    <property type="evidence" value="ECO:0007669"/>
    <property type="project" value="TreeGrafter"/>
</dbReference>
<dbReference type="InterPro" id="IPR027417">
    <property type="entry name" value="P-loop_NTPase"/>
</dbReference>
<dbReference type="GO" id="GO:0003725">
    <property type="term" value="F:double-stranded RNA binding"/>
    <property type="evidence" value="ECO:0007669"/>
    <property type="project" value="TreeGrafter"/>
</dbReference>
<keyword evidence="12" id="KW-1185">Reference proteome</keyword>
<dbReference type="Pfam" id="PF00270">
    <property type="entry name" value="DEAD"/>
    <property type="match status" value="1"/>
</dbReference>
<comment type="catalytic activity">
    <reaction evidence="7">
        <text>ATP + H2O = ADP + phosphate + H(+)</text>
        <dbReference type="Rhea" id="RHEA:13065"/>
        <dbReference type="ChEBI" id="CHEBI:15377"/>
        <dbReference type="ChEBI" id="CHEBI:15378"/>
        <dbReference type="ChEBI" id="CHEBI:30616"/>
        <dbReference type="ChEBI" id="CHEBI:43474"/>
        <dbReference type="ChEBI" id="CHEBI:456216"/>
        <dbReference type="EC" id="3.6.4.13"/>
    </reaction>
</comment>
<dbReference type="SMART" id="SM00487">
    <property type="entry name" value="DEXDc"/>
    <property type="match status" value="1"/>
</dbReference>
<feature type="region of interest" description="Disordered" evidence="8">
    <location>
        <begin position="24"/>
        <end position="121"/>
    </location>
</feature>
<evidence type="ECO:0000256" key="6">
    <source>
        <dbReference type="ARBA" id="ARBA00022840"/>
    </source>
</evidence>
<dbReference type="InterPro" id="IPR002464">
    <property type="entry name" value="DNA/RNA_helicase_DEAH_CS"/>
</dbReference>
<dbReference type="Gene3D" id="3.40.50.300">
    <property type="entry name" value="P-loop containing nucleotide triphosphate hydrolases"/>
    <property type="match status" value="2"/>
</dbReference>
<dbReference type="GO" id="GO:0016787">
    <property type="term" value="F:hydrolase activity"/>
    <property type="evidence" value="ECO:0007669"/>
    <property type="project" value="UniProtKB-KW"/>
</dbReference>
<sequence length="525" mass="58185">MPVVLERPRNVQMMRDSSFYGLKAAKQHKKAKQLPWVDVSDDDDKEKRNGIKRKHSSSHNHHDHSQNGQNGHKHKKRRRSSQHSDSPHLNGVSDEAGPSRQSTPHTNGMNSGSISAKAKAIQEQRRQLPIAQGRDALIDEIKNNDVTVLLGETGSGKTTQVPQYILESGIARNGMIAVTQPRRVAATSLAQRVALEQSVPVGGLVGYAVRFDEKHSAKTRIKYLTDGMIVRELMSDPLLSNYSVVIVDEAHERTLRTDLLIANLKSIQKQRNPSPNDKGKGKADSSNPLKVVIMSATLDAEKFSKFYYNAKIVYIKGRQHPVKIYHSVESQLDYTDAAMRAFFQIHTDQPPGDVLIFLPGQEDIESLQKSIQLFANQLPVDTPAVLTCTMFAAQDNSQNSKAFNPTPPNTRKCILATNIAETSITIPGIKYVIDTGKCKEKQYLARSAGGGFDTLLTRDITKSSATWNDRAIVFLLEEAYSSMAVSGDPEILRCSLTSSILNLKCLGQNLEDIDLMDKPDFESSK</sequence>
<keyword evidence="4" id="KW-0378">Hydrolase</keyword>
<protein>
    <recommendedName>
        <fullName evidence="2">RNA helicase</fullName>
        <ecNumber evidence="2">3.6.4.13</ecNumber>
    </recommendedName>
</protein>
<evidence type="ECO:0000256" key="8">
    <source>
        <dbReference type="SAM" id="MobiDB-lite"/>
    </source>
</evidence>
<feature type="compositionally biased region" description="Polar residues" evidence="8">
    <location>
        <begin position="99"/>
        <end position="114"/>
    </location>
</feature>
<name>A0A8S0WD31_CYCAE</name>
<dbReference type="InterPro" id="IPR011545">
    <property type="entry name" value="DEAD/DEAH_box_helicase_dom"/>
</dbReference>
<evidence type="ECO:0000256" key="2">
    <source>
        <dbReference type="ARBA" id="ARBA00012552"/>
    </source>
</evidence>
<dbReference type="GO" id="GO:0005524">
    <property type="term" value="F:ATP binding"/>
    <property type="evidence" value="ECO:0007669"/>
    <property type="project" value="UniProtKB-KW"/>
</dbReference>
<keyword evidence="5" id="KW-0347">Helicase</keyword>
<dbReference type="EC" id="3.6.4.13" evidence="2"/>
<dbReference type="GO" id="GO:0003724">
    <property type="term" value="F:RNA helicase activity"/>
    <property type="evidence" value="ECO:0007669"/>
    <property type="project" value="UniProtKB-EC"/>
</dbReference>
<dbReference type="Gene3D" id="1.10.10.2130">
    <property type="entry name" value="DEAH helicase family, winged-helix domain"/>
    <property type="match status" value="1"/>
</dbReference>
<dbReference type="PROSITE" id="PS51192">
    <property type="entry name" value="HELICASE_ATP_BIND_1"/>
    <property type="match status" value="1"/>
</dbReference>
<dbReference type="PROSITE" id="PS51194">
    <property type="entry name" value="HELICASE_CTER"/>
    <property type="match status" value="1"/>
</dbReference>
<evidence type="ECO:0000256" key="7">
    <source>
        <dbReference type="ARBA" id="ARBA00047984"/>
    </source>
</evidence>
<dbReference type="PROSITE" id="PS00690">
    <property type="entry name" value="DEAH_ATP_HELICASE"/>
    <property type="match status" value="1"/>
</dbReference>
<dbReference type="SUPFAM" id="SSF52540">
    <property type="entry name" value="P-loop containing nucleoside triphosphate hydrolases"/>
    <property type="match status" value="1"/>
</dbReference>
<dbReference type="InterPro" id="IPR001650">
    <property type="entry name" value="Helicase_C-like"/>
</dbReference>
<evidence type="ECO:0000256" key="5">
    <source>
        <dbReference type="ARBA" id="ARBA00022806"/>
    </source>
</evidence>
<feature type="compositionally biased region" description="Basic residues" evidence="8">
    <location>
        <begin position="71"/>
        <end position="81"/>
    </location>
</feature>
<comment type="similarity">
    <text evidence="1">Belongs to the DEAD box helicase family. DEAH subfamily.</text>
</comment>
<feature type="compositionally biased region" description="Basic residues" evidence="8">
    <location>
        <begin position="50"/>
        <end position="62"/>
    </location>
</feature>
<evidence type="ECO:0000256" key="4">
    <source>
        <dbReference type="ARBA" id="ARBA00022801"/>
    </source>
</evidence>
<dbReference type="CDD" id="cd17978">
    <property type="entry name" value="DEXHc_DHX33"/>
    <property type="match status" value="1"/>
</dbReference>
<evidence type="ECO:0000259" key="10">
    <source>
        <dbReference type="PROSITE" id="PS51194"/>
    </source>
</evidence>
<dbReference type="InterPro" id="IPR042035">
    <property type="entry name" value="DEAH_win-hel_dom"/>
</dbReference>
<organism evidence="11 12">
    <name type="scientific">Cyclocybe aegerita</name>
    <name type="common">Black poplar mushroom</name>
    <name type="synonym">Agrocybe aegerita</name>
    <dbReference type="NCBI Taxonomy" id="1973307"/>
    <lineage>
        <taxon>Eukaryota</taxon>
        <taxon>Fungi</taxon>
        <taxon>Dikarya</taxon>
        <taxon>Basidiomycota</taxon>
        <taxon>Agaricomycotina</taxon>
        <taxon>Agaricomycetes</taxon>
        <taxon>Agaricomycetidae</taxon>
        <taxon>Agaricales</taxon>
        <taxon>Agaricineae</taxon>
        <taxon>Bolbitiaceae</taxon>
        <taxon>Cyclocybe</taxon>
    </lineage>
</organism>
<dbReference type="FunFam" id="3.40.50.300:FF:000637">
    <property type="entry name" value="ATP-dependent RNA helicase DHX37/DHR1"/>
    <property type="match status" value="1"/>
</dbReference>
<reference evidence="11 12" key="1">
    <citation type="submission" date="2020-01" db="EMBL/GenBank/DDBJ databases">
        <authorList>
            <person name="Gupta K D."/>
        </authorList>
    </citation>
    <scope>NUCLEOTIDE SEQUENCE [LARGE SCALE GENOMIC DNA]</scope>
</reference>
<evidence type="ECO:0000313" key="12">
    <source>
        <dbReference type="Proteomes" id="UP000467700"/>
    </source>
</evidence>
<dbReference type="PANTHER" id="PTHR18934">
    <property type="entry name" value="ATP-DEPENDENT RNA HELICASE"/>
    <property type="match status" value="1"/>
</dbReference>
<feature type="domain" description="Helicase C-terminal" evidence="10">
    <location>
        <begin position="338"/>
        <end position="507"/>
    </location>
</feature>
<dbReference type="Proteomes" id="UP000467700">
    <property type="component" value="Unassembled WGS sequence"/>
</dbReference>
<keyword evidence="6" id="KW-0067">ATP-binding</keyword>
<dbReference type="CDD" id="cd18791">
    <property type="entry name" value="SF2_C_RHA"/>
    <property type="match status" value="1"/>
</dbReference>
<feature type="domain" description="Helicase ATP-binding" evidence="9">
    <location>
        <begin position="138"/>
        <end position="316"/>
    </location>
</feature>
<dbReference type="EMBL" id="CACVBS010000049">
    <property type="protein sequence ID" value="CAA7265450.1"/>
    <property type="molecule type" value="Genomic_DNA"/>
</dbReference>
<dbReference type="GO" id="GO:0005730">
    <property type="term" value="C:nucleolus"/>
    <property type="evidence" value="ECO:0007669"/>
    <property type="project" value="TreeGrafter"/>
</dbReference>
<dbReference type="PANTHER" id="PTHR18934:SF118">
    <property type="entry name" value="ATP-DEPENDENT RNA HELICASE DHX33"/>
    <property type="match status" value="1"/>
</dbReference>